<dbReference type="PRINTS" id="PR00502">
    <property type="entry name" value="NUDIXFAMILY"/>
</dbReference>
<reference evidence="7" key="1">
    <citation type="submission" date="2020-12" db="EMBL/GenBank/DDBJ databases">
        <title>Sanguibacter suaedae sp. nov., isolated from Suaeda aralocaspica.</title>
        <authorList>
            <person name="Ma Q."/>
        </authorList>
    </citation>
    <scope>NUCLEOTIDE SEQUENCE</scope>
    <source>
        <strain evidence="7">YZGR15</strain>
    </source>
</reference>
<dbReference type="PROSITE" id="PS00893">
    <property type="entry name" value="NUDIX_BOX"/>
    <property type="match status" value="1"/>
</dbReference>
<dbReference type="InterPro" id="IPR015797">
    <property type="entry name" value="NUDIX_hydrolase-like_dom_sf"/>
</dbReference>
<evidence type="ECO:0000256" key="4">
    <source>
        <dbReference type="ARBA" id="ARBA00022842"/>
    </source>
</evidence>
<evidence type="ECO:0000259" key="6">
    <source>
        <dbReference type="PROSITE" id="PS51462"/>
    </source>
</evidence>
<comment type="caution">
    <text evidence="7">The sequence shown here is derived from an EMBL/GenBank/DDBJ whole genome shotgun (WGS) entry which is preliminary data.</text>
</comment>
<keyword evidence="4" id="KW-0460">Magnesium</keyword>
<dbReference type="PANTHER" id="PTHR43046">
    <property type="entry name" value="GDP-MANNOSE MANNOSYL HYDROLASE"/>
    <property type="match status" value="1"/>
</dbReference>
<organism evidence="7 8">
    <name type="scientific">Sanguibacter suaedae</name>
    <dbReference type="NCBI Taxonomy" id="2795737"/>
    <lineage>
        <taxon>Bacteria</taxon>
        <taxon>Bacillati</taxon>
        <taxon>Actinomycetota</taxon>
        <taxon>Actinomycetes</taxon>
        <taxon>Micrococcales</taxon>
        <taxon>Sanguibacteraceae</taxon>
        <taxon>Sanguibacter</taxon>
    </lineage>
</organism>
<accession>A0A934IAT0</accession>
<feature type="domain" description="Nudix hydrolase" evidence="6">
    <location>
        <begin position="2"/>
        <end position="144"/>
    </location>
</feature>
<dbReference type="Proteomes" id="UP000602087">
    <property type="component" value="Unassembled WGS sequence"/>
</dbReference>
<dbReference type="GO" id="GO:0016787">
    <property type="term" value="F:hydrolase activity"/>
    <property type="evidence" value="ECO:0007669"/>
    <property type="project" value="UniProtKB-KW"/>
</dbReference>
<dbReference type="EMBL" id="JAEINH010000007">
    <property type="protein sequence ID" value="MBI9115310.1"/>
    <property type="molecule type" value="Genomic_DNA"/>
</dbReference>
<dbReference type="PROSITE" id="PS51462">
    <property type="entry name" value="NUDIX"/>
    <property type="match status" value="1"/>
</dbReference>
<dbReference type="Pfam" id="PF00293">
    <property type="entry name" value="NUDIX"/>
    <property type="match status" value="1"/>
</dbReference>
<evidence type="ECO:0000256" key="5">
    <source>
        <dbReference type="RuleBase" id="RU003476"/>
    </source>
</evidence>
<dbReference type="CDD" id="cd04685">
    <property type="entry name" value="NUDIX_Hydrolase"/>
    <property type="match status" value="1"/>
</dbReference>
<dbReference type="Gene3D" id="3.90.79.10">
    <property type="entry name" value="Nucleoside Triphosphate Pyrophosphohydrolase"/>
    <property type="match status" value="1"/>
</dbReference>
<dbReference type="SUPFAM" id="SSF55811">
    <property type="entry name" value="Nudix"/>
    <property type="match status" value="1"/>
</dbReference>
<dbReference type="InterPro" id="IPR000086">
    <property type="entry name" value="NUDIX_hydrolase_dom"/>
</dbReference>
<evidence type="ECO:0000256" key="2">
    <source>
        <dbReference type="ARBA" id="ARBA00005582"/>
    </source>
</evidence>
<dbReference type="InterPro" id="IPR020084">
    <property type="entry name" value="NUDIX_hydrolase_CS"/>
</dbReference>
<dbReference type="PANTHER" id="PTHR43046:SF12">
    <property type="entry name" value="GDP-MANNOSE MANNOSYL HYDROLASE"/>
    <property type="match status" value="1"/>
</dbReference>
<gene>
    <name evidence="7" type="ORF">JAV76_09855</name>
</gene>
<evidence type="ECO:0000256" key="3">
    <source>
        <dbReference type="ARBA" id="ARBA00022801"/>
    </source>
</evidence>
<protein>
    <submittedName>
        <fullName evidence="7">NUDIX domain-containing protein</fullName>
    </submittedName>
</protein>
<comment type="cofactor">
    <cofactor evidence="1">
        <name>Mg(2+)</name>
        <dbReference type="ChEBI" id="CHEBI:18420"/>
    </cofactor>
</comment>
<comment type="similarity">
    <text evidence="2 5">Belongs to the Nudix hydrolase family.</text>
</comment>
<keyword evidence="8" id="KW-1185">Reference proteome</keyword>
<evidence type="ECO:0000313" key="8">
    <source>
        <dbReference type="Proteomes" id="UP000602087"/>
    </source>
</evidence>
<sequence length="167" mass="18439">MRTRRAARVVLLDPDGRVLLVRGHDADDPGRHWWFTVGGGIDPGESVREAAVREVLEETGLQLEVDDLVGPVVTRSAIFDFARESCLQHEELFLAHVSGDATLSRARWTALEASFLDAVEWLSVDELRAVTDEVFPAELPEIVESLRAGWDGTVRHLGVQDEQASVG</sequence>
<evidence type="ECO:0000256" key="1">
    <source>
        <dbReference type="ARBA" id="ARBA00001946"/>
    </source>
</evidence>
<name>A0A934IAT0_9MICO</name>
<evidence type="ECO:0000313" key="7">
    <source>
        <dbReference type="EMBL" id="MBI9115310.1"/>
    </source>
</evidence>
<dbReference type="InterPro" id="IPR020476">
    <property type="entry name" value="Nudix_hydrolase"/>
</dbReference>
<proteinExistence type="inferred from homology"/>
<dbReference type="AlphaFoldDB" id="A0A934IAT0"/>
<keyword evidence="3 5" id="KW-0378">Hydrolase</keyword>